<evidence type="ECO:0000313" key="2">
    <source>
        <dbReference type="EMBL" id="OCB85971.1"/>
    </source>
</evidence>
<sequence length="327" mass="36623">MILAAEFSRSANARLTDFSTSSLERGHFTLEEKRASSSRLVQLDEAPEELCEQETRRRRVRGALIAQFAASKPEHFADAVELIRPHVDGVDLNCGKYQASFSFEYRTDNRAEILEFAGCPQSWAYDEQIGCWLLRHPDKIADMIRAAKNRVELSFPVSIKIRVDPDLKITERLVQTAIHAGVSHIIVHGRTRFQASTQSVSLSSISFAVSAARGSVPVVANGDAWDMNEVRKIRKETRADGVMSARGLLANPALFSGFEVTPPEAIKNFVHISTGYGLLFPLFHRHLSFMLESQLSRHERAYFNSLCSYAGIIDYLETQDPNITIPP</sequence>
<dbReference type="EMBL" id="LNZH02000205">
    <property type="protein sequence ID" value="OCB85971.1"/>
    <property type="molecule type" value="Genomic_DNA"/>
</dbReference>
<dbReference type="InterPro" id="IPR035587">
    <property type="entry name" value="DUS-like_FMN-bd"/>
</dbReference>
<evidence type="ECO:0000313" key="3">
    <source>
        <dbReference type="Proteomes" id="UP000757232"/>
    </source>
</evidence>
<dbReference type="PANTHER" id="PTHR11082">
    <property type="entry name" value="TRNA-DIHYDROURIDINE SYNTHASE"/>
    <property type="match status" value="1"/>
</dbReference>
<dbReference type="AlphaFoldDB" id="A0A9Q5HU39"/>
<comment type="caution">
    <text evidence="2">The sequence shown here is derived from an EMBL/GenBank/DDBJ whole genome shotgun (WGS) entry which is preliminary data.</text>
</comment>
<dbReference type="OrthoDB" id="9977870at2759"/>
<keyword evidence="3" id="KW-1185">Reference proteome</keyword>
<feature type="domain" description="DUS-like FMN-binding" evidence="1">
    <location>
        <begin position="117"/>
        <end position="289"/>
    </location>
</feature>
<proteinExistence type="predicted"/>
<dbReference type="Proteomes" id="UP000757232">
    <property type="component" value="Unassembled WGS sequence"/>
</dbReference>
<dbReference type="Gene3D" id="3.20.20.70">
    <property type="entry name" value="Aldolase class I"/>
    <property type="match status" value="1"/>
</dbReference>
<evidence type="ECO:0000259" key="1">
    <source>
        <dbReference type="Pfam" id="PF01207"/>
    </source>
</evidence>
<accession>A0A9Q5HU39</accession>
<dbReference type="InterPro" id="IPR013785">
    <property type="entry name" value="Aldolase_TIM"/>
</dbReference>
<protein>
    <submittedName>
        <fullName evidence="2">FMN-linked oxidoreductase</fullName>
    </submittedName>
</protein>
<dbReference type="SUPFAM" id="SSF51395">
    <property type="entry name" value="FMN-linked oxidoreductases"/>
    <property type="match status" value="1"/>
</dbReference>
<name>A0A9Q5HU39_SANBA</name>
<dbReference type="PANTHER" id="PTHR11082:SF31">
    <property type="entry name" value="TRNA-DIHYDROURIDINE(20A_20B) SYNTHASE [NAD(P)+]-LIKE"/>
    <property type="match status" value="1"/>
</dbReference>
<gene>
    <name evidence="2" type="ORF">A7U60_g6865</name>
</gene>
<reference evidence="2" key="1">
    <citation type="submission" date="2016-06" db="EMBL/GenBank/DDBJ databases">
        <title>Draft Genome sequence of the fungus Inonotus baumii.</title>
        <authorList>
            <person name="Zhu H."/>
            <person name="Lin W."/>
        </authorList>
    </citation>
    <scope>NUCLEOTIDE SEQUENCE</scope>
    <source>
        <strain evidence="2">821</strain>
    </source>
</reference>
<dbReference type="Pfam" id="PF01207">
    <property type="entry name" value="Dus"/>
    <property type="match status" value="1"/>
</dbReference>
<dbReference type="CDD" id="cd02801">
    <property type="entry name" value="DUS_like_FMN"/>
    <property type="match status" value="1"/>
</dbReference>
<organism evidence="2 3">
    <name type="scientific">Sanghuangporus baumii</name>
    <name type="common">Phellinus baumii</name>
    <dbReference type="NCBI Taxonomy" id="108892"/>
    <lineage>
        <taxon>Eukaryota</taxon>
        <taxon>Fungi</taxon>
        <taxon>Dikarya</taxon>
        <taxon>Basidiomycota</taxon>
        <taxon>Agaricomycotina</taxon>
        <taxon>Agaricomycetes</taxon>
        <taxon>Hymenochaetales</taxon>
        <taxon>Hymenochaetaceae</taxon>
        <taxon>Sanghuangporus</taxon>
    </lineage>
</organism>
<dbReference type="GO" id="GO:0017150">
    <property type="term" value="F:tRNA dihydrouridine synthase activity"/>
    <property type="evidence" value="ECO:0007669"/>
    <property type="project" value="TreeGrafter"/>
</dbReference>